<evidence type="ECO:0000313" key="3">
    <source>
        <dbReference type="Proteomes" id="UP001501844"/>
    </source>
</evidence>
<dbReference type="Gene3D" id="3.40.30.10">
    <property type="entry name" value="Glutaredoxin"/>
    <property type="match status" value="1"/>
</dbReference>
<comment type="caution">
    <text evidence="2">The sequence shown here is derived from an EMBL/GenBank/DDBJ whole genome shotgun (WGS) entry which is preliminary data.</text>
</comment>
<dbReference type="Proteomes" id="UP001501844">
    <property type="component" value="Unassembled WGS sequence"/>
</dbReference>
<dbReference type="NCBIfam" id="TIGR04191">
    <property type="entry name" value="YphP_YqiW"/>
    <property type="match status" value="1"/>
</dbReference>
<protein>
    <submittedName>
        <fullName evidence="2">BrxA/BrxB family bacilliredoxin</fullName>
    </submittedName>
</protein>
<dbReference type="InterPro" id="IPR009474">
    <property type="entry name" value="BrxB/BrxA"/>
</dbReference>
<dbReference type="EMBL" id="BAABGX010000002">
    <property type="protein sequence ID" value="GAA4303899.1"/>
    <property type="molecule type" value="Genomic_DNA"/>
</dbReference>
<evidence type="ECO:0000256" key="1">
    <source>
        <dbReference type="ARBA" id="ARBA00038305"/>
    </source>
</evidence>
<dbReference type="PANTHER" id="PTHR40052:SF2">
    <property type="entry name" value="BACILLIREDOXIN BRXA"/>
    <property type="match status" value="1"/>
</dbReference>
<accession>A0ABP8FHE9</accession>
<sequence>MGMYPEYMVAPIREDLTSVGFEQLMTPEEVESVLNQKEGTVLVAINSVCGCAASKARPALKMAVASSENKPAKLVTVFAGMEGDAVAKAREFMLPYPPSSPSIALFKDGELVHMIERHHIEGNDLTRIVDSLQGAFEDYCAK</sequence>
<dbReference type="Pfam" id="PF06491">
    <property type="entry name" value="Disulph_isomer"/>
    <property type="match status" value="1"/>
</dbReference>
<organism evidence="2 3">
    <name type="scientific">Nibribacter koreensis</name>
    <dbReference type="NCBI Taxonomy" id="1084519"/>
    <lineage>
        <taxon>Bacteria</taxon>
        <taxon>Pseudomonadati</taxon>
        <taxon>Bacteroidota</taxon>
        <taxon>Cytophagia</taxon>
        <taxon>Cytophagales</taxon>
        <taxon>Hymenobacteraceae</taxon>
        <taxon>Nibribacter</taxon>
    </lineage>
</organism>
<reference evidence="3" key="1">
    <citation type="journal article" date="2019" name="Int. J. Syst. Evol. Microbiol.">
        <title>The Global Catalogue of Microorganisms (GCM) 10K type strain sequencing project: providing services to taxonomists for standard genome sequencing and annotation.</title>
        <authorList>
            <consortium name="The Broad Institute Genomics Platform"/>
            <consortium name="The Broad Institute Genome Sequencing Center for Infectious Disease"/>
            <person name="Wu L."/>
            <person name="Ma J."/>
        </authorList>
    </citation>
    <scope>NUCLEOTIDE SEQUENCE [LARGE SCALE GENOMIC DNA]</scope>
    <source>
        <strain evidence="3">JCM 17917</strain>
    </source>
</reference>
<gene>
    <name evidence="2" type="ORF">GCM10023183_16890</name>
</gene>
<evidence type="ECO:0000313" key="2">
    <source>
        <dbReference type="EMBL" id="GAA4303899.1"/>
    </source>
</evidence>
<proteinExistence type="inferred from homology"/>
<name>A0ABP8FHE9_9BACT</name>
<comment type="similarity">
    <text evidence="1">Belongs to the bacilliredoxin family.</text>
</comment>
<keyword evidence="3" id="KW-1185">Reference proteome</keyword>
<dbReference type="PANTHER" id="PTHR40052">
    <property type="entry name" value="UPF0403 PROTEIN YQIW-RELATED"/>
    <property type="match status" value="1"/>
</dbReference>